<evidence type="ECO:0000256" key="11">
    <source>
        <dbReference type="ARBA" id="ARBA00023002"/>
    </source>
</evidence>
<evidence type="ECO:0000256" key="7">
    <source>
        <dbReference type="ARBA" id="ARBA00022729"/>
    </source>
</evidence>
<keyword evidence="8" id="KW-0256">Endoplasmic reticulum</keyword>
<evidence type="ECO:0000256" key="12">
    <source>
        <dbReference type="ARBA" id="ARBA00023004"/>
    </source>
</evidence>
<dbReference type="EC" id="1.14.11.4" evidence="5"/>
<dbReference type="InterPro" id="IPR006620">
    <property type="entry name" value="Pro_4_hyd_alph"/>
</dbReference>
<evidence type="ECO:0000313" key="18">
    <source>
        <dbReference type="EMBL" id="KAK2187715.1"/>
    </source>
</evidence>
<keyword evidence="14" id="KW-0325">Glycoprotein</keyword>
<evidence type="ECO:0000256" key="14">
    <source>
        <dbReference type="ARBA" id="ARBA00023180"/>
    </source>
</evidence>
<dbReference type="Gene3D" id="2.60.120.620">
    <property type="entry name" value="q2cbj1_9rhob like domain"/>
    <property type="match status" value="1"/>
</dbReference>
<accession>A0AAD9UFU5</accession>
<proteinExistence type="predicted"/>
<evidence type="ECO:0000256" key="15">
    <source>
        <dbReference type="ARBA" id="ARBA00047930"/>
    </source>
</evidence>
<keyword evidence="7 16" id="KW-0732">Signal</keyword>
<dbReference type="GO" id="GO:0031418">
    <property type="term" value="F:L-ascorbic acid binding"/>
    <property type="evidence" value="ECO:0007669"/>
    <property type="project" value="UniProtKB-KW"/>
</dbReference>
<evidence type="ECO:0000256" key="5">
    <source>
        <dbReference type="ARBA" id="ARBA00012264"/>
    </source>
</evidence>
<keyword evidence="10" id="KW-0223">Dioxygenase</keyword>
<name>A0AAD9UFU5_RIDPI</name>
<keyword evidence="6" id="KW-0479">Metal-binding</keyword>
<keyword evidence="19" id="KW-1185">Reference proteome</keyword>
<dbReference type="Pfam" id="PF25342">
    <property type="entry name" value="GT_PLOD"/>
    <property type="match status" value="1"/>
</dbReference>
<keyword evidence="13" id="KW-0472">Membrane</keyword>
<dbReference type="SMART" id="SM00702">
    <property type="entry name" value="P4Hc"/>
    <property type="match status" value="1"/>
</dbReference>
<comment type="subcellular location">
    <subcellularLocation>
        <location evidence="3">Endoplasmic reticulum membrane</location>
        <topology evidence="3">Peripheral membrane protein</topology>
        <orientation evidence="3">Lumenal side</orientation>
    </subcellularLocation>
    <subcellularLocation>
        <location evidence="4">Rough endoplasmic reticulum</location>
    </subcellularLocation>
</comment>
<dbReference type="InterPro" id="IPR029044">
    <property type="entry name" value="Nucleotide-diphossugar_trans"/>
</dbReference>
<dbReference type="InterPro" id="IPR050757">
    <property type="entry name" value="Collagen_mod_GT25"/>
</dbReference>
<keyword evidence="9" id="KW-0847">Vitamin C</keyword>
<evidence type="ECO:0000256" key="1">
    <source>
        <dbReference type="ARBA" id="ARBA00001954"/>
    </source>
</evidence>
<keyword evidence="12" id="KW-0408">Iron</keyword>
<dbReference type="InterPro" id="IPR001006">
    <property type="entry name" value="Procol_lys_dOase"/>
</dbReference>
<dbReference type="InterPro" id="IPR057589">
    <property type="entry name" value="GT_PLOD"/>
</dbReference>
<comment type="caution">
    <text evidence="18">The sequence shown here is derived from an EMBL/GenBank/DDBJ whole genome shotgun (WGS) entry which is preliminary data.</text>
</comment>
<dbReference type="Pfam" id="PF03171">
    <property type="entry name" value="2OG-FeII_Oxy"/>
    <property type="match status" value="1"/>
</dbReference>
<dbReference type="GO" id="GO:0008475">
    <property type="term" value="F:procollagen-lysine 5-dioxygenase activity"/>
    <property type="evidence" value="ECO:0007669"/>
    <property type="project" value="UniProtKB-EC"/>
</dbReference>
<evidence type="ECO:0000259" key="17">
    <source>
        <dbReference type="PROSITE" id="PS51471"/>
    </source>
</evidence>
<dbReference type="GO" id="GO:0005506">
    <property type="term" value="F:iron ion binding"/>
    <property type="evidence" value="ECO:0007669"/>
    <property type="project" value="InterPro"/>
</dbReference>
<evidence type="ECO:0000256" key="8">
    <source>
        <dbReference type="ARBA" id="ARBA00022824"/>
    </source>
</evidence>
<comment type="cofactor">
    <cofactor evidence="1">
        <name>Fe(2+)</name>
        <dbReference type="ChEBI" id="CHEBI:29033"/>
    </cofactor>
</comment>
<protein>
    <recommendedName>
        <fullName evidence="5">procollagen-lysine 5-dioxygenase</fullName>
        <ecNumber evidence="5">1.14.11.4</ecNumber>
    </recommendedName>
</protein>
<dbReference type="AlphaFoldDB" id="A0AAD9UFU5"/>
<evidence type="ECO:0000256" key="6">
    <source>
        <dbReference type="ARBA" id="ARBA00022723"/>
    </source>
</evidence>
<gene>
    <name evidence="18" type="ORF">NP493_156g03050</name>
</gene>
<evidence type="ECO:0000256" key="9">
    <source>
        <dbReference type="ARBA" id="ARBA00022896"/>
    </source>
</evidence>
<dbReference type="EMBL" id="JAODUO010000156">
    <property type="protein sequence ID" value="KAK2187715.1"/>
    <property type="molecule type" value="Genomic_DNA"/>
</dbReference>
<comment type="catalytic activity">
    <reaction evidence="15">
        <text>L-lysyl-[collagen] + 2-oxoglutarate + O2 = (5R)-5-hydroxy-L-lysyl-[collagen] + succinate + CO2</text>
        <dbReference type="Rhea" id="RHEA:16569"/>
        <dbReference type="Rhea" id="RHEA-COMP:12751"/>
        <dbReference type="Rhea" id="RHEA-COMP:12752"/>
        <dbReference type="ChEBI" id="CHEBI:15379"/>
        <dbReference type="ChEBI" id="CHEBI:16526"/>
        <dbReference type="ChEBI" id="CHEBI:16810"/>
        <dbReference type="ChEBI" id="CHEBI:29969"/>
        <dbReference type="ChEBI" id="CHEBI:30031"/>
        <dbReference type="ChEBI" id="CHEBI:133442"/>
        <dbReference type="EC" id="1.14.11.4"/>
    </reaction>
</comment>
<dbReference type="Proteomes" id="UP001209878">
    <property type="component" value="Unassembled WGS sequence"/>
</dbReference>
<dbReference type="PANTHER" id="PTHR10730:SF45">
    <property type="entry name" value="PROCOLLAGEN-LYSINE,2-OXOGLUTARATE 5-DIOXYGENASE"/>
    <property type="match status" value="1"/>
</dbReference>
<feature type="chain" id="PRO_5042134608" description="procollagen-lysine 5-dioxygenase" evidence="16">
    <location>
        <begin position="23"/>
        <end position="725"/>
    </location>
</feature>
<sequence length="725" mass="83889">MEWKIIFVFCVVSFSYLPRTSADNERVQVLTVATEETDGFRRFMRTANKYQLNVKVLGLGEKWEGGNMAMSTGGGQKVMLLRKALEELKDEKDLVVMFVDSYDLIFTAGEKEILQAFNKFNAKVVFSAEDFCWPDRRLESQYPIVRMTEKRYLNSGGFIGLVAELYDLVTRGDVKAADDDQLFYTKLFLDEQLRAKLSVKLDTRGEIFQNLNGALEEVTLKFKGSSGYLYNSRTGTSPLVIHGNGPIKVQFNSLTNYLADQWTPTAGCQSCKEDTIDLEGIKPEDFPRVMMGIFFEEKTPFADVFFENIAQLTYPKDKIDIIIHYADEFHKRHVERFVKAHQSEYRSVVIFSPAKQLTEGTARNRALEACLKHSCLYYLAIDGAVQLENNRTLQMLIERNRSVIAPMVLRPGKLWSNFWGSIGKDGYYKRSEDYIDLVESKRKGIWNVPHITNIYMIQAFRIPSILGAYVDPEVDPDIAICARLREKDIFLYIDNQQYYGHLVNTENFDTTHLHNDLYQIFDNRYTWDKKYVHPEYKRALAADTVNPQPCPDVYWFPMVTPKFCQDYIDEMENFGKWSGGKNQDERLAGGYENVPTVDIHTNQIGWEKHWLHFLKEYIVPLNAKVFTGYYSEARAIMNFVVRYRPGEQDRLRPHHDSSTFTINIALNTHMDDYEGGGPRFLRYDCAVAGTRRGWMLMHPGRLTHFHEGMPVTKGTRYIMVSFVDP</sequence>
<dbReference type="InterPro" id="IPR044861">
    <property type="entry name" value="IPNS-like_FE2OG_OXY"/>
</dbReference>
<evidence type="ECO:0000256" key="3">
    <source>
        <dbReference type="ARBA" id="ARBA00004367"/>
    </source>
</evidence>
<dbReference type="InterPro" id="IPR005123">
    <property type="entry name" value="Oxoglu/Fe-dep_dioxygenase_dom"/>
</dbReference>
<dbReference type="PROSITE" id="PS01325">
    <property type="entry name" value="LYS_HYDROXYLASE"/>
    <property type="match status" value="1"/>
</dbReference>
<evidence type="ECO:0000256" key="2">
    <source>
        <dbReference type="ARBA" id="ARBA00001961"/>
    </source>
</evidence>
<evidence type="ECO:0000256" key="13">
    <source>
        <dbReference type="ARBA" id="ARBA00023136"/>
    </source>
</evidence>
<evidence type="ECO:0000313" key="19">
    <source>
        <dbReference type="Proteomes" id="UP001209878"/>
    </source>
</evidence>
<comment type="cofactor">
    <cofactor evidence="2">
        <name>L-ascorbate</name>
        <dbReference type="ChEBI" id="CHEBI:38290"/>
    </cofactor>
</comment>
<dbReference type="GO" id="GO:0005791">
    <property type="term" value="C:rough endoplasmic reticulum"/>
    <property type="evidence" value="ECO:0007669"/>
    <property type="project" value="UniProtKB-SubCell"/>
</dbReference>
<keyword evidence="11" id="KW-0560">Oxidoreductase</keyword>
<dbReference type="PANTHER" id="PTHR10730">
    <property type="entry name" value="PROCOLLAGEN-LYSINE,2-OXOGLUTARATE 5-DIOXYGENASE/GLYCOSYLTRANSFERASE 25 FAMILY MEMBER"/>
    <property type="match status" value="1"/>
</dbReference>
<reference evidence="18" key="1">
    <citation type="journal article" date="2023" name="Mol. Biol. Evol.">
        <title>Third-Generation Sequencing Reveals the Adaptive Role of the Epigenome in Three Deep-Sea Polychaetes.</title>
        <authorList>
            <person name="Perez M."/>
            <person name="Aroh O."/>
            <person name="Sun Y."/>
            <person name="Lan Y."/>
            <person name="Juniper S.K."/>
            <person name="Young C.R."/>
            <person name="Angers B."/>
            <person name="Qian P.Y."/>
        </authorList>
    </citation>
    <scope>NUCLEOTIDE SEQUENCE</scope>
    <source>
        <strain evidence="18">R07B-5</strain>
    </source>
</reference>
<dbReference type="Pfam" id="PF25238">
    <property type="entry name" value="OGFOD2-like"/>
    <property type="match status" value="1"/>
</dbReference>
<evidence type="ECO:0000256" key="16">
    <source>
        <dbReference type="SAM" id="SignalP"/>
    </source>
</evidence>
<dbReference type="GO" id="GO:0005789">
    <property type="term" value="C:endoplasmic reticulum membrane"/>
    <property type="evidence" value="ECO:0007669"/>
    <property type="project" value="UniProtKB-SubCell"/>
</dbReference>
<evidence type="ECO:0000256" key="10">
    <source>
        <dbReference type="ARBA" id="ARBA00022964"/>
    </source>
</evidence>
<feature type="signal peptide" evidence="16">
    <location>
        <begin position="1"/>
        <end position="22"/>
    </location>
</feature>
<dbReference type="SUPFAM" id="SSF53448">
    <property type="entry name" value="Nucleotide-diphospho-sugar transferases"/>
    <property type="match status" value="1"/>
</dbReference>
<feature type="domain" description="Fe2OG dioxygenase" evidence="17">
    <location>
        <begin position="634"/>
        <end position="725"/>
    </location>
</feature>
<dbReference type="PROSITE" id="PS51471">
    <property type="entry name" value="FE2OG_OXY"/>
    <property type="match status" value="1"/>
</dbReference>
<evidence type="ECO:0000256" key="4">
    <source>
        <dbReference type="ARBA" id="ARBA00004427"/>
    </source>
</evidence>
<organism evidence="18 19">
    <name type="scientific">Ridgeia piscesae</name>
    <name type="common">Tubeworm</name>
    <dbReference type="NCBI Taxonomy" id="27915"/>
    <lineage>
        <taxon>Eukaryota</taxon>
        <taxon>Metazoa</taxon>
        <taxon>Spiralia</taxon>
        <taxon>Lophotrochozoa</taxon>
        <taxon>Annelida</taxon>
        <taxon>Polychaeta</taxon>
        <taxon>Sedentaria</taxon>
        <taxon>Canalipalpata</taxon>
        <taxon>Sabellida</taxon>
        <taxon>Siboglinidae</taxon>
        <taxon>Ridgeia</taxon>
    </lineage>
</organism>